<feature type="signal peptide" evidence="1">
    <location>
        <begin position="1"/>
        <end position="21"/>
    </location>
</feature>
<dbReference type="EMBL" id="JABXBU010000015">
    <property type="protein sequence ID" value="KAF8788442.1"/>
    <property type="molecule type" value="Genomic_DNA"/>
</dbReference>
<dbReference type="AlphaFoldDB" id="A0A8T0FDP5"/>
<keyword evidence="1" id="KW-0732">Signal</keyword>
<reference evidence="2" key="1">
    <citation type="journal article" date="2020" name="bioRxiv">
        <title>Chromosome-level reference genome of the European wasp spider Argiope bruennichi: a resource for studies on range expansion and evolutionary adaptation.</title>
        <authorList>
            <person name="Sheffer M.M."/>
            <person name="Hoppe A."/>
            <person name="Krehenwinkel H."/>
            <person name="Uhl G."/>
            <person name="Kuss A.W."/>
            <person name="Jensen L."/>
            <person name="Jensen C."/>
            <person name="Gillespie R.G."/>
            <person name="Hoff K.J."/>
            <person name="Prost S."/>
        </authorList>
    </citation>
    <scope>NUCLEOTIDE SEQUENCE</scope>
</reference>
<proteinExistence type="predicted"/>
<feature type="chain" id="PRO_5035927349" evidence="1">
    <location>
        <begin position="22"/>
        <end position="161"/>
    </location>
</feature>
<evidence type="ECO:0000313" key="3">
    <source>
        <dbReference type="Proteomes" id="UP000807504"/>
    </source>
</evidence>
<name>A0A8T0FDP5_ARGBR</name>
<dbReference type="Proteomes" id="UP000807504">
    <property type="component" value="Unassembled WGS sequence"/>
</dbReference>
<keyword evidence="3" id="KW-1185">Reference proteome</keyword>
<comment type="caution">
    <text evidence="2">The sequence shown here is derived from an EMBL/GenBank/DDBJ whole genome shotgun (WGS) entry which is preliminary data.</text>
</comment>
<gene>
    <name evidence="2" type="ORF">HNY73_009939</name>
</gene>
<evidence type="ECO:0000313" key="2">
    <source>
        <dbReference type="EMBL" id="KAF8788442.1"/>
    </source>
</evidence>
<organism evidence="2 3">
    <name type="scientific">Argiope bruennichi</name>
    <name type="common">Wasp spider</name>
    <name type="synonym">Aranea bruennichi</name>
    <dbReference type="NCBI Taxonomy" id="94029"/>
    <lineage>
        <taxon>Eukaryota</taxon>
        <taxon>Metazoa</taxon>
        <taxon>Ecdysozoa</taxon>
        <taxon>Arthropoda</taxon>
        <taxon>Chelicerata</taxon>
        <taxon>Arachnida</taxon>
        <taxon>Araneae</taxon>
        <taxon>Araneomorphae</taxon>
        <taxon>Entelegynae</taxon>
        <taxon>Araneoidea</taxon>
        <taxon>Araneidae</taxon>
        <taxon>Argiope</taxon>
    </lineage>
</organism>
<evidence type="ECO:0000256" key="1">
    <source>
        <dbReference type="SAM" id="SignalP"/>
    </source>
</evidence>
<protein>
    <submittedName>
        <fullName evidence="2">Uncharacterized protein</fullName>
    </submittedName>
</protein>
<accession>A0A8T0FDP5</accession>
<reference evidence="2" key="2">
    <citation type="submission" date="2020-06" db="EMBL/GenBank/DDBJ databases">
        <authorList>
            <person name="Sheffer M."/>
        </authorList>
    </citation>
    <scope>NUCLEOTIDE SEQUENCE</scope>
</reference>
<sequence length="161" mass="18476">MKSKLSIVILGFFGLFVIVQSLTLDPDNLKKYYKCWTFAQCYSDGPAADKFEKCITDSMTQDDVDDAYQFIKDNYSHYKSDNFDDAVKEYCNEDDDTRHEMYNKQIDGFVDYEKKTCEDPSTSGRCARVAETLQCVFSLLDQLKQKGKCKLGGKVKNVVQV</sequence>